<name>A0ABR4IR49_9EURO</name>
<evidence type="ECO:0000313" key="2">
    <source>
        <dbReference type="Proteomes" id="UP001610335"/>
    </source>
</evidence>
<sequence>MRPGNDFMYFDIDLLEADAMDNRMNSGLMAKVDNPRTPEMGKSTFDELVRYIPLTAVQAPRY</sequence>
<protein>
    <submittedName>
        <fullName evidence="1">Uncharacterized protein</fullName>
    </submittedName>
</protein>
<dbReference type="EMBL" id="JBFXLS010000013">
    <property type="protein sequence ID" value="KAL2830235.1"/>
    <property type="molecule type" value="Genomic_DNA"/>
</dbReference>
<accession>A0ABR4IR49</accession>
<reference evidence="1 2" key="1">
    <citation type="submission" date="2024-07" db="EMBL/GenBank/DDBJ databases">
        <title>Section-level genome sequencing and comparative genomics of Aspergillus sections Usti and Cavernicolus.</title>
        <authorList>
            <consortium name="Lawrence Berkeley National Laboratory"/>
            <person name="Nybo J.L."/>
            <person name="Vesth T.C."/>
            <person name="Theobald S."/>
            <person name="Frisvad J.C."/>
            <person name="Larsen T.O."/>
            <person name="Kjaerboelling I."/>
            <person name="Rothschild-Mancinelli K."/>
            <person name="Lyhne E.K."/>
            <person name="Kogle M.E."/>
            <person name="Barry K."/>
            <person name="Clum A."/>
            <person name="Na H."/>
            <person name="Ledsgaard L."/>
            <person name="Lin J."/>
            <person name="Lipzen A."/>
            <person name="Kuo A."/>
            <person name="Riley R."/>
            <person name="Mondo S."/>
            <person name="LaButti K."/>
            <person name="Haridas S."/>
            <person name="Pangalinan J."/>
            <person name="Salamov A.A."/>
            <person name="Simmons B.A."/>
            <person name="Magnuson J.K."/>
            <person name="Chen J."/>
            <person name="Drula E."/>
            <person name="Henrissat B."/>
            <person name="Wiebenga A."/>
            <person name="Lubbers R.J."/>
            <person name="Gomes A.C."/>
            <person name="Makela M.R."/>
            <person name="Stajich J."/>
            <person name="Grigoriev I.V."/>
            <person name="Mortensen U.H."/>
            <person name="De vries R.P."/>
            <person name="Baker S.E."/>
            <person name="Andersen M.R."/>
        </authorList>
    </citation>
    <scope>NUCLEOTIDE SEQUENCE [LARGE SCALE GENOMIC DNA]</scope>
    <source>
        <strain evidence="1 2">CBS 600.67</strain>
    </source>
</reference>
<gene>
    <name evidence="1" type="ORF">BDW59DRAFT_141283</name>
</gene>
<keyword evidence="2" id="KW-1185">Reference proteome</keyword>
<organism evidence="1 2">
    <name type="scientific">Aspergillus cavernicola</name>
    <dbReference type="NCBI Taxonomy" id="176166"/>
    <lineage>
        <taxon>Eukaryota</taxon>
        <taxon>Fungi</taxon>
        <taxon>Dikarya</taxon>
        <taxon>Ascomycota</taxon>
        <taxon>Pezizomycotina</taxon>
        <taxon>Eurotiomycetes</taxon>
        <taxon>Eurotiomycetidae</taxon>
        <taxon>Eurotiales</taxon>
        <taxon>Aspergillaceae</taxon>
        <taxon>Aspergillus</taxon>
        <taxon>Aspergillus subgen. Nidulantes</taxon>
    </lineage>
</organism>
<comment type="caution">
    <text evidence="1">The sequence shown here is derived from an EMBL/GenBank/DDBJ whole genome shotgun (WGS) entry which is preliminary data.</text>
</comment>
<proteinExistence type="predicted"/>
<evidence type="ECO:0000313" key="1">
    <source>
        <dbReference type="EMBL" id="KAL2830235.1"/>
    </source>
</evidence>
<dbReference type="Proteomes" id="UP001610335">
    <property type="component" value="Unassembled WGS sequence"/>
</dbReference>